<dbReference type="PANTHER" id="PTHR24355:SF28">
    <property type="entry name" value="G PROTEIN-COUPLED RECEPTOR KINASE 2"/>
    <property type="match status" value="1"/>
</dbReference>
<dbReference type="InterPro" id="IPR008271">
    <property type="entry name" value="Ser/Thr_kinase_AS"/>
</dbReference>
<dbReference type="PANTHER" id="PTHR24355">
    <property type="entry name" value="G PROTEIN-COUPLED RECEPTOR KINASE/RIBOSOMAL PROTEIN S6 KINASE"/>
    <property type="match status" value="1"/>
</dbReference>
<sequence length="586" mass="67545">MELENIVANTVLLKAREGNNTRKGKSKKWRKMLSFPAVSDAVCESLSQSIEKTYPAVVQKQPIGQRLFTEFCQSKEELRNCVEFLKLVRRYDLTIEGKRAIAKHIRDEFLIPSSSDPSSVAIAKKELDLLLSSEYLNEFPHTDDRRDEIFTNVRSQISSYLSKDPFQEFLQSTYFNRFLQWKALESQKVDKNTFRQYRVLGKGGFGEVCACQVRATGKLYACKRLEKKRIKKKHCEFAALNEKRILESINSRFVVSLGYAYATKHALHLVLTIMNGGDLKFHIHSMKHITEQCAIFYAAQICCGLEDLHNEGILYRDLKPENCLLDDRGNVRISDLGLAVKLKAGEDTVKGRVGTIGYMAPEVIRNERYSFGVDWFGLGCIVYELITGFGPFRTRGESVKREEVDRRVLNDDPNWERIPSSNKYPAEAKEIISRLISKEPATRLGCRRAFKSNAREVQLHPFFKSISFKRLRVGLINPPFKPDPKAVYAKDVLDIEQFSTVKGITIENRDEEFYSRFDTGPVSHAWQKEVLFYDFKISFLDKIFIFVLFADLKKSLNPTFRSLKLFLMISTMPKIFQSPWKDRGMV</sequence>
<dbReference type="PROSITE" id="PS51285">
    <property type="entry name" value="AGC_KINASE_CTER"/>
    <property type="match status" value="1"/>
</dbReference>
<gene>
    <name evidence="15" type="ORF">GSOID_T00011794001</name>
</gene>
<dbReference type="Gene3D" id="3.30.200.20">
    <property type="entry name" value="Phosphorylase Kinase, domain 1"/>
    <property type="match status" value="1"/>
</dbReference>
<dbReference type="GO" id="GO:0009966">
    <property type="term" value="P:regulation of signal transduction"/>
    <property type="evidence" value="ECO:0007669"/>
    <property type="project" value="TreeGrafter"/>
</dbReference>
<dbReference type="Gene3D" id="1.10.510.10">
    <property type="entry name" value="Transferase(Phosphotransferase) domain 1"/>
    <property type="match status" value="1"/>
</dbReference>
<evidence type="ECO:0000256" key="11">
    <source>
        <dbReference type="RuleBase" id="RU000308"/>
    </source>
</evidence>
<dbReference type="InterPro" id="IPR036305">
    <property type="entry name" value="RGS_sf"/>
</dbReference>
<protein>
    <recommendedName>
        <fullName evidence="11">G protein-coupled receptor kinase</fullName>
        <ecNumber evidence="11">2.7.11.-</ecNumber>
    </recommendedName>
</protein>
<dbReference type="EC" id="2.7.11.-" evidence="11"/>
<dbReference type="SMART" id="SM00220">
    <property type="entry name" value="S_TKc"/>
    <property type="match status" value="1"/>
</dbReference>
<organism evidence="15">
    <name type="scientific">Oikopleura dioica</name>
    <name type="common">Tunicate</name>
    <dbReference type="NCBI Taxonomy" id="34765"/>
    <lineage>
        <taxon>Eukaryota</taxon>
        <taxon>Metazoa</taxon>
        <taxon>Chordata</taxon>
        <taxon>Tunicata</taxon>
        <taxon>Appendicularia</taxon>
        <taxon>Copelata</taxon>
        <taxon>Oikopleuridae</taxon>
        <taxon>Oikopleura</taxon>
    </lineage>
</organism>
<dbReference type="GO" id="GO:0005737">
    <property type="term" value="C:cytoplasm"/>
    <property type="evidence" value="ECO:0007669"/>
    <property type="project" value="TreeGrafter"/>
</dbReference>
<evidence type="ECO:0000256" key="5">
    <source>
        <dbReference type="ARBA" id="ARBA00022679"/>
    </source>
</evidence>
<dbReference type="InParanoid" id="E4WXZ7"/>
<dbReference type="Pfam" id="PF00069">
    <property type="entry name" value="Pkinase"/>
    <property type="match status" value="1"/>
</dbReference>
<evidence type="ECO:0000259" key="13">
    <source>
        <dbReference type="PROSITE" id="PS50132"/>
    </source>
</evidence>
<evidence type="ECO:0000256" key="4">
    <source>
        <dbReference type="ARBA" id="ARBA00022553"/>
    </source>
</evidence>
<keyword evidence="6 10" id="KW-0547">Nucleotide-binding</keyword>
<reference evidence="15" key="1">
    <citation type="journal article" date="2010" name="Science">
        <title>Plasticity of animal genome architecture unmasked by rapid evolution of a pelagic tunicate.</title>
        <authorList>
            <person name="Denoeud F."/>
            <person name="Henriet S."/>
            <person name="Mungpakdee S."/>
            <person name="Aury J.M."/>
            <person name="Da Silva C."/>
            <person name="Brinkmann H."/>
            <person name="Mikhaleva J."/>
            <person name="Olsen L.C."/>
            <person name="Jubin C."/>
            <person name="Canestro C."/>
            <person name="Bouquet J.M."/>
            <person name="Danks G."/>
            <person name="Poulain J."/>
            <person name="Campsteijn C."/>
            <person name="Adamski M."/>
            <person name="Cross I."/>
            <person name="Yadetie F."/>
            <person name="Muffato M."/>
            <person name="Louis A."/>
            <person name="Butcher S."/>
            <person name="Tsagkogeorga G."/>
            <person name="Konrad A."/>
            <person name="Singh S."/>
            <person name="Jensen M.F."/>
            <person name="Cong E.H."/>
            <person name="Eikeseth-Otteraa H."/>
            <person name="Noel B."/>
            <person name="Anthouard V."/>
            <person name="Porcel B.M."/>
            <person name="Kachouri-Lafond R."/>
            <person name="Nishino A."/>
            <person name="Ugolini M."/>
            <person name="Chourrout P."/>
            <person name="Nishida H."/>
            <person name="Aasland R."/>
            <person name="Huzurbazar S."/>
            <person name="Westhof E."/>
            <person name="Delsuc F."/>
            <person name="Lehrach H."/>
            <person name="Reinhardt R."/>
            <person name="Weissenbach J."/>
            <person name="Roy S.W."/>
            <person name="Artiguenave F."/>
            <person name="Postlethwait J.H."/>
            <person name="Manak J.R."/>
            <person name="Thompson E.M."/>
            <person name="Jaillon O."/>
            <person name="Du Pasquier L."/>
            <person name="Boudinot P."/>
            <person name="Liberles D.A."/>
            <person name="Volff J.N."/>
            <person name="Philippe H."/>
            <person name="Lenhard B."/>
            <person name="Roest Crollius H."/>
            <person name="Wincker P."/>
            <person name="Chourrout D."/>
        </authorList>
    </citation>
    <scope>NUCLEOTIDE SEQUENCE [LARGE SCALE GENOMIC DNA]</scope>
</reference>
<dbReference type="InterPro" id="IPR000961">
    <property type="entry name" value="AGC-kinase_C"/>
</dbReference>
<dbReference type="OrthoDB" id="354826at2759"/>
<dbReference type="InterPro" id="IPR044926">
    <property type="entry name" value="RGS_subdomain_2"/>
</dbReference>
<keyword evidence="7 11" id="KW-0418">Kinase</keyword>
<dbReference type="InterPro" id="IPR000239">
    <property type="entry name" value="GPCR_kinase"/>
</dbReference>
<dbReference type="InterPro" id="IPR011009">
    <property type="entry name" value="Kinase-like_dom_sf"/>
</dbReference>
<comment type="similarity">
    <text evidence="2 11">Belongs to the protein kinase superfamily. AGC Ser/Thr protein kinase family. GPRK subfamily.</text>
</comment>
<dbReference type="CDD" id="cd05605">
    <property type="entry name" value="STKc_GRK4_like"/>
    <property type="match status" value="1"/>
</dbReference>
<dbReference type="Pfam" id="PF00615">
    <property type="entry name" value="RGS"/>
    <property type="match status" value="1"/>
</dbReference>
<feature type="domain" description="RGS" evidence="13">
    <location>
        <begin position="60"/>
        <end position="179"/>
    </location>
</feature>
<dbReference type="AlphaFoldDB" id="E4WXZ7"/>
<dbReference type="Gene3D" id="1.10.167.10">
    <property type="entry name" value="Regulator of G-protein Signalling 4, domain 2"/>
    <property type="match status" value="1"/>
</dbReference>
<evidence type="ECO:0000256" key="6">
    <source>
        <dbReference type="ARBA" id="ARBA00022741"/>
    </source>
</evidence>
<dbReference type="FunFam" id="1.10.510.10:FF:000074">
    <property type="entry name" value="G protein-coupled receptor kinase"/>
    <property type="match status" value="1"/>
</dbReference>
<evidence type="ECO:0000256" key="7">
    <source>
        <dbReference type="ARBA" id="ARBA00022777"/>
    </source>
</evidence>
<feature type="active site" description="Proton acceptor" evidence="9">
    <location>
        <position position="317"/>
    </location>
</feature>
<feature type="domain" description="AGC-kinase C-terminal" evidence="14">
    <location>
        <begin position="464"/>
        <end position="529"/>
    </location>
</feature>
<keyword evidence="16" id="KW-1185">Reference proteome</keyword>
<keyword evidence="3 11" id="KW-0723">Serine/threonine-protein kinase</keyword>
<dbReference type="PROSITE" id="PS50011">
    <property type="entry name" value="PROTEIN_KINASE_DOM"/>
    <property type="match status" value="1"/>
</dbReference>
<dbReference type="GO" id="GO:0007165">
    <property type="term" value="P:signal transduction"/>
    <property type="evidence" value="ECO:0007669"/>
    <property type="project" value="InterPro"/>
</dbReference>
<evidence type="ECO:0000256" key="1">
    <source>
        <dbReference type="ARBA" id="ARBA00001256"/>
    </source>
</evidence>
<dbReference type="InterPro" id="IPR017441">
    <property type="entry name" value="Protein_kinase_ATP_BS"/>
</dbReference>
<dbReference type="EMBL" id="FN653018">
    <property type="protein sequence ID" value="CBY22241.1"/>
    <property type="molecule type" value="Genomic_DNA"/>
</dbReference>
<dbReference type="SMART" id="SM00315">
    <property type="entry name" value="RGS"/>
    <property type="match status" value="1"/>
</dbReference>
<name>E4WXZ7_OIKDI</name>
<dbReference type="InterPro" id="IPR000719">
    <property type="entry name" value="Prot_kinase_dom"/>
</dbReference>
<proteinExistence type="inferred from homology"/>
<evidence type="ECO:0000256" key="2">
    <source>
        <dbReference type="ARBA" id="ARBA00009793"/>
    </source>
</evidence>
<dbReference type="SMART" id="SM00133">
    <property type="entry name" value="S_TK_X"/>
    <property type="match status" value="1"/>
</dbReference>
<dbReference type="PROSITE" id="PS00108">
    <property type="entry name" value="PROTEIN_KINASE_ST"/>
    <property type="match status" value="1"/>
</dbReference>
<dbReference type="InterPro" id="IPR016137">
    <property type="entry name" value="RGS"/>
</dbReference>
<dbReference type="SUPFAM" id="SSF56112">
    <property type="entry name" value="Protein kinase-like (PK-like)"/>
    <property type="match status" value="1"/>
</dbReference>
<evidence type="ECO:0000256" key="9">
    <source>
        <dbReference type="PIRSR" id="PIRSR600239-51"/>
    </source>
</evidence>
<feature type="domain" description="Protein kinase" evidence="12">
    <location>
        <begin position="194"/>
        <end position="463"/>
    </location>
</feature>
<evidence type="ECO:0000256" key="10">
    <source>
        <dbReference type="PROSITE-ProRule" id="PRU10141"/>
    </source>
</evidence>
<comment type="catalytic activity">
    <reaction evidence="1">
        <text>[G-protein-coupled receptor] + ATP = [G-protein-coupled receptor]-phosphate + ADP + H(+)</text>
        <dbReference type="Rhea" id="RHEA:12008"/>
        <dbReference type="Rhea" id="RHEA-COMP:11260"/>
        <dbReference type="Rhea" id="RHEA-COMP:11261"/>
        <dbReference type="ChEBI" id="CHEBI:15378"/>
        <dbReference type="ChEBI" id="CHEBI:30616"/>
        <dbReference type="ChEBI" id="CHEBI:43176"/>
        <dbReference type="ChEBI" id="CHEBI:68546"/>
        <dbReference type="ChEBI" id="CHEBI:456216"/>
        <dbReference type="EC" id="2.7.11.16"/>
    </reaction>
</comment>
<dbReference type="Proteomes" id="UP000001307">
    <property type="component" value="Unassembled WGS sequence"/>
</dbReference>
<keyword evidence="8 10" id="KW-0067">ATP-binding</keyword>
<evidence type="ECO:0000313" key="15">
    <source>
        <dbReference type="EMBL" id="CBY22241.1"/>
    </source>
</evidence>
<dbReference type="PROSITE" id="PS50132">
    <property type="entry name" value="RGS"/>
    <property type="match status" value="1"/>
</dbReference>
<dbReference type="FunCoup" id="E4WXZ7">
    <property type="interactions" value="182"/>
</dbReference>
<accession>E4WXZ7</accession>
<evidence type="ECO:0000256" key="8">
    <source>
        <dbReference type="ARBA" id="ARBA00022840"/>
    </source>
</evidence>
<keyword evidence="5 11" id="KW-0808">Transferase</keyword>
<keyword evidence="4" id="KW-0597">Phosphoprotein</keyword>
<evidence type="ECO:0000313" key="16">
    <source>
        <dbReference type="Proteomes" id="UP000001307"/>
    </source>
</evidence>
<dbReference type="SUPFAM" id="SSF48097">
    <property type="entry name" value="Regulator of G-protein signaling, RGS"/>
    <property type="match status" value="1"/>
</dbReference>
<evidence type="ECO:0000256" key="3">
    <source>
        <dbReference type="ARBA" id="ARBA00022527"/>
    </source>
</evidence>
<evidence type="ECO:0000259" key="14">
    <source>
        <dbReference type="PROSITE" id="PS51285"/>
    </source>
</evidence>
<feature type="binding site" evidence="10">
    <location>
        <position position="232"/>
    </location>
    <ligand>
        <name>ATP</name>
        <dbReference type="ChEBI" id="CHEBI:30616"/>
    </ligand>
</feature>
<dbReference type="GO" id="GO:0005524">
    <property type="term" value="F:ATP binding"/>
    <property type="evidence" value="ECO:0007669"/>
    <property type="project" value="UniProtKB-UniRule"/>
</dbReference>
<dbReference type="FunFam" id="1.10.167.10:FF:000009">
    <property type="entry name" value="G protein-coupled receptor kinase"/>
    <property type="match status" value="1"/>
</dbReference>
<dbReference type="PRINTS" id="PR00717">
    <property type="entry name" value="GPCRKINASE"/>
</dbReference>
<dbReference type="PROSITE" id="PS00107">
    <property type="entry name" value="PROTEIN_KINASE_ATP"/>
    <property type="match status" value="1"/>
</dbReference>
<dbReference type="GO" id="GO:0004703">
    <property type="term" value="F:G protein-coupled receptor kinase activity"/>
    <property type="evidence" value="ECO:0007669"/>
    <property type="project" value="UniProtKB-EC"/>
</dbReference>
<evidence type="ECO:0000259" key="12">
    <source>
        <dbReference type="PROSITE" id="PS50011"/>
    </source>
</evidence>